<evidence type="ECO:0000259" key="2">
    <source>
        <dbReference type="Pfam" id="PF03078"/>
    </source>
</evidence>
<dbReference type="Proteomes" id="UP001652660">
    <property type="component" value="Chromosome 6c"/>
</dbReference>
<organism evidence="3 4">
    <name type="scientific">Coffea arabica</name>
    <name type="common">Arabian coffee</name>
    <dbReference type="NCBI Taxonomy" id="13443"/>
    <lineage>
        <taxon>Eukaryota</taxon>
        <taxon>Viridiplantae</taxon>
        <taxon>Streptophyta</taxon>
        <taxon>Embryophyta</taxon>
        <taxon>Tracheophyta</taxon>
        <taxon>Spermatophyta</taxon>
        <taxon>Magnoliopsida</taxon>
        <taxon>eudicotyledons</taxon>
        <taxon>Gunneridae</taxon>
        <taxon>Pentapetalae</taxon>
        <taxon>asterids</taxon>
        <taxon>lamiids</taxon>
        <taxon>Gentianales</taxon>
        <taxon>Rubiaceae</taxon>
        <taxon>Ixoroideae</taxon>
        <taxon>Gardenieae complex</taxon>
        <taxon>Bertiereae - Coffeeae clade</taxon>
        <taxon>Coffeeae</taxon>
        <taxon>Coffea</taxon>
    </lineage>
</organism>
<reference evidence="4" key="1">
    <citation type="submission" date="2025-08" db="UniProtKB">
        <authorList>
            <consortium name="RefSeq"/>
        </authorList>
    </citation>
    <scope>IDENTIFICATION</scope>
    <source>
        <tissue evidence="4">Leaves</tissue>
    </source>
</reference>
<feature type="domain" description="Arabidopsis retrotransposon Orf1 C-terminal" evidence="2">
    <location>
        <begin position="85"/>
        <end position="240"/>
    </location>
</feature>
<evidence type="ECO:0000256" key="1">
    <source>
        <dbReference type="SAM" id="MobiDB-lite"/>
    </source>
</evidence>
<accession>A0ABM4UQ35</accession>
<evidence type="ECO:0000313" key="3">
    <source>
        <dbReference type="Proteomes" id="UP001652660"/>
    </source>
</evidence>
<dbReference type="Pfam" id="PF03078">
    <property type="entry name" value="ATHILA"/>
    <property type="match status" value="1"/>
</dbReference>
<feature type="region of interest" description="Disordered" evidence="1">
    <location>
        <begin position="335"/>
        <end position="380"/>
    </location>
</feature>
<evidence type="ECO:0000313" key="4">
    <source>
        <dbReference type="RefSeq" id="XP_071909384.1"/>
    </source>
</evidence>
<gene>
    <name evidence="4" type="primary">LOC140008550</name>
</gene>
<keyword evidence="3" id="KW-1185">Reference proteome</keyword>
<feature type="region of interest" description="Disordered" evidence="1">
    <location>
        <begin position="1"/>
        <end position="60"/>
    </location>
</feature>
<proteinExistence type="predicted"/>
<dbReference type="GeneID" id="140008550"/>
<protein>
    <recommendedName>
        <fullName evidence="2">Arabidopsis retrotransposon Orf1 C-terminal domain-containing protein</fullName>
    </recommendedName>
</protein>
<dbReference type="InterPro" id="IPR004312">
    <property type="entry name" value="ATHILA_Orf1_C"/>
</dbReference>
<dbReference type="RefSeq" id="XP_071909384.1">
    <property type="nucleotide sequence ID" value="XM_072053283.1"/>
</dbReference>
<sequence length="427" mass="48128">MVRPKSSSRSRASRSQPPPQASIPVNTPSNLPSSSSVRTRLGRGRGAQVDTPAHFGGHLTFTRPADQQRYAKVCERRIIPCKTWEKLTVMGLGIREELEQMFTAIGWLPYLDILCPAFVELTREFYSTFEFEFPTRFTVETPNVIRFRLMGREFNFSITQFNLAFGFITREYAETREYGESACDYIESFLSRYRAVWEDMSTDRHRYDPSRSRSSFLKDPSARYVHRFLAYSYSGRKDSSGILSRPEFFFIWSMKNNIKVNLGCWLAAQFKTVLAKKNKPLILGSYITHLATQLGILNLEDHDLHLACEMELLDVDCLEKMGVVERLPDGSYQFIPPGPVRAPGAHPSTRAGPSSFPGSAEDTAGPSSSAPPPPHGTTEWQQLREQVQALEARMVNVDANVAGIAQNLAQFLLHTGFAPSCPPRPPF</sequence>
<name>A0ABM4UQ35_COFAR</name>
<feature type="compositionally biased region" description="Polar residues" evidence="1">
    <location>
        <begin position="23"/>
        <end position="38"/>
    </location>
</feature>
<feature type="compositionally biased region" description="Basic residues" evidence="1">
    <location>
        <begin position="1"/>
        <end position="12"/>
    </location>
</feature>